<dbReference type="InterPro" id="IPR003688">
    <property type="entry name" value="TraG/VirD4"/>
</dbReference>
<dbReference type="CDD" id="cd01127">
    <property type="entry name" value="TrwB_TraG_TraD_VirD4"/>
    <property type="match status" value="2"/>
</dbReference>
<comment type="caution">
    <text evidence="9">The sequence shown here is derived from an EMBL/GenBank/DDBJ whole genome shotgun (WGS) entry which is preliminary data.</text>
</comment>
<dbReference type="PANTHER" id="PTHR37937:SF1">
    <property type="entry name" value="CONJUGATIVE TRANSFER: DNA TRANSPORT"/>
    <property type="match status" value="1"/>
</dbReference>
<dbReference type="Gene3D" id="3.40.50.300">
    <property type="entry name" value="P-loop containing nucleotide triphosphate hydrolases"/>
    <property type="match status" value="1"/>
</dbReference>
<dbReference type="InterPro" id="IPR051539">
    <property type="entry name" value="T4SS-coupling_protein"/>
</dbReference>
<evidence type="ECO:0000256" key="5">
    <source>
        <dbReference type="ARBA" id="ARBA00022989"/>
    </source>
</evidence>
<feature type="region of interest" description="Disordered" evidence="7">
    <location>
        <begin position="564"/>
        <end position="630"/>
    </location>
</feature>
<dbReference type="Proteomes" id="UP001595539">
    <property type="component" value="Unassembled WGS sequence"/>
</dbReference>
<keyword evidence="4 8" id="KW-0812">Transmembrane</keyword>
<reference evidence="10" key="1">
    <citation type="journal article" date="2019" name="Int. J. Syst. Evol. Microbiol.">
        <title>The Global Catalogue of Microorganisms (GCM) 10K type strain sequencing project: providing services to taxonomists for standard genome sequencing and annotation.</title>
        <authorList>
            <consortium name="The Broad Institute Genomics Platform"/>
            <consortium name="The Broad Institute Genome Sequencing Center for Infectious Disease"/>
            <person name="Wu L."/>
            <person name="Ma J."/>
        </authorList>
    </citation>
    <scope>NUCLEOTIDE SEQUENCE [LARGE SCALE GENOMIC DNA]</scope>
    <source>
        <strain evidence="10">KCTC 42473</strain>
    </source>
</reference>
<evidence type="ECO:0000256" key="6">
    <source>
        <dbReference type="ARBA" id="ARBA00023136"/>
    </source>
</evidence>
<feature type="transmembrane region" description="Helical" evidence="8">
    <location>
        <begin position="12"/>
        <end position="34"/>
    </location>
</feature>
<feature type="region of interest" description="Disordered" evidence="7">
    <location>
        <begin position="647"/>
        <end position="677"/>
    </location>
</feature>
<dbReference type="EMBL" id="JBHRXY010000046">
    <property type="protein sequence ID" value="MFC3631835.1"/>
    <property type="molecule type" value="Genomic_DNA"/>
</dbReference>
<name>A0ABV7UA11_9RHOB</name>
<accession>A0ABV7UA11</accession>
<gene>
    <name evidence="9" type="ORF">ACFOM8_20640</name>
</gene>
<dbReference type="PANTHER" id="PTHR37937">
    <property type="entry name" value="CONJUGATIVE TRANSFER: DNA TRANSPORT"/>
    <property type="match status" value="1"/>
</dbReference>
<keyword evidence="6 8" id="KW-0472">Membrane</keyword>
<evidence type="ECO:0000256" key="2">
    <source>
        <dbReference type="ARBA" id="ARBA00008806"/>
    </source>
</evidence>
<evidence type="ECO:0000256" key="7">
    <source>
        <dbReference type="SAM" id="MobiDB-lite"/>
    </source>
</evidence>
<evidence type="ECO:0000313" key="10">
    <source>
        <dbReference type="Proteomes" id="UP001595539"/>
    </source>
</evidence>
<evidence type="ECO:0000256" key="1">
    <source>
        <dbReference type="ARBA" id="ARBA00004651"/>
    </source>
</evidence>
<keyword evidence="3" id="KW-1003">Cell membrane</keyword>
<keyword evidence="10" id="KW-1185">Reference proteome</keyword>
<sequence length="744" mass="81889">MAIRLRMAGGVLLISAFAAAIGYVVATGVIQYWFGHAEPDFLWLIRNYLALQDYQPNRWMIVNIIIIGFFCAGLLIASRIVQEQLTRFGTTHWMTERELKRKNFFGDARTGFVLAKTTGPTRKGRYIVSGKYPHCLLVAPTGAGKGVGFVKPNLLSYKGSAVVLDVKGENFEDTARFREKMGQTVYRFSPRDFDEPSFRYNPLDRIKTYTNPAKRMAELEKIATLFLQAEDSSAASFLPNSRAIFVACGILAYEQGELTLGRIHKLANGGGDFNAKFKAYAGIVKDRSARLIFQQMAGMNEKTLTSYISILNSSGMSAWSNPHTCAVTDASDFDFATFRKKPQTVYLTTPFNEIGAIAPLIRLFFADLIATLQDHEPGKDEPFPVLILMDEFQRIGRMPVVAESISLLRSYGGNLAIVTQTIPDLDVVYGEQVRKTLQGGAGIKLYLTPSEPDTIAELSDAVGMTTKRVVSKSKNIKDGLFSNNISERTEEHPLLTRDQARRLPREDVVIVVDGDMPIRAKRLMYYDDTAYKELYESQNFSAPPPQPPHVITEADYTYIETAEDTAEQKAEAEVEGDAARSRAAEKRDEDAAALRQRQFDFDKTEPSTGAAGGAGTQLGAQNGSPDSALIKEPDKVAPVANATIPPEAPEAQSQEAGQQSHQVDGQADTTSAPAPRKCVALSGDNELIKKAALLRRKNQERRAALPLPELSPSRTMFSSESATLAHLRIENLITTISKTLSAAS</sequence>
<dbReference type="Pfam" id="PF02534">
    <property type="entry name" value="T4SS-DNA_transf"/>
    <property type="match status" value="1"/>
</dbReference>
<comment type="similarity">
    <text evidence="2">Belongs to the VirD4/TraG family.</text>
</comment>
<comment type="subcellular location">
    <subcellularLocation>
        <location evidence="1">Cell membrane</location>
        <topology evidence="1">Multi-pass membrane protein</topology>
    </subcellularLocation>
</comment>
<feature type="compositionally biased region" description="Polar residues" evidence="7">
    <location>
        <begin position="651"/>
        <end position="672"/>
    </location>
</feature>
<keyword evidence="5 8" id="KW-1133">Transmembrane helix</keyword>
<dbReference type="InterPro" id="IPR027417">
    <property type="entry name" value="P-loop_NTPase"/>
</dbReference>
<feature type="transmembrane region" description="Helical" evidence="8">
    <location>
        <begin position="59"/>
        <end position="77"/>
    </location>
</feature>
<protein>
    <submittedName>
        <fullName evidence="9">Type IV secretory system conjugative DNA transfer family protein</fullName>
    </submittedName>
</protein>
<evidence type="ECO:0000256" key="3">
    <source>
        <dbReference type="ARBA" id="ARBA00022475"/>
    </source>
</evidence>
<dbReference type="SUPFAM" id="SSF52540">
    <property type="entry name" value="P-loop containing nucleoside triphosphate hydrolases"/>
    <property type="match status" value="1"/>
</dbReference>
<feature type="compositionally biased region" description="Basic and acidic residues" evidence="7">
    <location>
        <begin position="566"/>
        <end position="605"/>
    </location>
</feature>
<organism evidence="9 10">
    <name type="scientific">Paracoccus angustae</name>
    <dbReference type="NCBI Taxonomy" id="1671480"/>
    <lineage>
        <taxon>Bacteria</taxon>
        <taxon>Pseudomonadati</taxon>
        <taxon>Pseudomonadota</taxon>
        <taxon>Alphaproteobacteria</taxon>
        <taxon>Rhodobacterales</taxon>
        <taxon>Paracoccaceae</taxon>
        <taxon>Paracoccus</taxon>
    </lineage>
</organism>
<evidence type="ECO:0000313" key="9">
    <source>
        <dbReference type="EMBL" id="MFC3631835.1"/>
    </source>
</evidence>
<proteinExistence type="inferred from homology"/>
<evidence type="ECO:0000256" key="4">
    <source>
        <dbReference type="ARBA" id="ARBA00022692"/>
    </source>
</evidence>
<evidence type="ECO:0000256" key="8">
    <source>
        <dbReference type="SAM" id="Phobius"/>
    </source>
</evidence>